<dbReference type="STRING" id="1123291.SAMN04490355_100815"/>
<reference evidence="10" key="1">
    <citation type="submission" date="2016-10" db="EMBL/GenBank/DDBJ databases">
        <authorList>
            <person name="Varghese N."/>
            <person name="Submissions S."/>
        </authorList>
    </citation>
    <scope>NUCLEOTIDE SEQUENCE [LARGE SCALE GENOMIC DNA]</scope>
    <source>
        <strain evidence="10">DSM 13327</strain>
    </source>
</reference>
<dbReference type="EMBL" id="FOTS01000008">
    <property type="protein sequence ID" value="SFL53182.1"/>
    <property type="molecule type" value="Genomic_DNA"/>
</dbReference>
<dbReference type="Pfam" id="PF20511">
    <property type="entry name" value="PMI_typeI_cat"/>
    <property type="match status" value="1"/>
</dbReference>
<proteinExistence type="predicted"/>
<dbReference type="RefSeq" id="WP_090933792.1">
    <property type="nucleotide sequence ID" value="NZ_FOTS01000008.1"/>
</dbReference>
<evidence type="ECO:0000313" key="10">
    <source>
        <dbReference type="Proteomes" id="UP000199520"/>
    </source>
</evidence>
<gene>
    <name evidence="9" type="ORF">SAMN04490355_100815</name>
</gene>
<evidence type="ECO:0000256" key="1">
    <source>
        <dbReference type="ARBA" id="ARBA00022723"/>
    </source>
</evidence>
<dbReference type="OrthoDB" id="9808275at2"/>
<accession>A0A1I4IFM9</accession>
<dbReference type="InterPro" id="IPR014628">
    <property type="entry name" value="Man6P_isomerase_Firm_short"/>
</dbReference>
<dbReference type="Proteomes" id="UP000199520">
    <property type="component" value="Unassembled WGS sequence"/>
</dbReference>
<dbReference type="PANTHER" id="PTHR42742:SF3">
    <property type="entry name" value="FRUCTOKINASE"/>
    <property type="match status" value="1"/>
</dbReference>
<evidence type="ECO:0000256" key="2">
    <source>
        <dbReference type="ARBA" id="ARBA00022833"/>
    </source>
</evidence>
<dbReference type="Pfam" id="PF21621">
    <property type="entry name" value="MPI_cupin_dom"/>
    <property type="match status" value="1"/>
</dbReference>
<name>A0A1I4IFM9_9FIRM</name>
<dbReference type="InterPro" id="IPR014710">
    <property type="entry name" value="RmlC-like_jellyroll"/>
</dbReference>
<evidence type="ECO:0000259" key="8">
    <source>
        <dbReference type="Pfam" id="PF21621"/>
    </source>
</evidence>
<feature type="domain" description="Phosphomannose isomerase type I catalytic" evidence="7">
    <location>
        <begin position="5"/>
        <end position="111"/>
    </location>
</feature>
<dbReference type="PANTHER" id="PTHR42742">
    <property type="entry name" value="TRANSCRIPTIONAL REPRESSOR MPRA"/>
    <property type="match status" value="1"/>
</dbReference>
<dbReference type="GO" id="GO:0004476">
    <property type="term" value="F:mannose-6-phosphate isomerase activity"/>
    <property type="evidence" value="ECO:0007669"/>
    <property type="project" value="InterPro"/>
</dbReference>
<feature type="binding site" evidence="5">
    <location>
        <position position="174"/>
    </location>
    <ligand>
        <name>Zn(2+)</name>
        <dbReference type="ChEBI" id="CHEBI:29105"/>
    </ligand>
</feature>
<feature type="domain" description="Mannose-6-phosphate isomerase cupin" evidence="8">
    <location>
        <begin position="235"/>
        <end position="304"/>
    </location>
</feature>
<keyword evidence="2 5" id="KW-0862">Zinc</keyword>
<dbReference type="CDD" id="cd07010">
    <property type="entry name" value="cupin_PMI_type_I_N_bac"/>
    <property type="match status" value="1"/>
</dbReference>
<dbReference type="InterPro" id="IPR046457">
    <property type="entry name" value="PMI_typeI_cat"/>
</dbReference>
<dbReference type="AlphaFoldDB" id="A0A1I4IFM9"/>
<dbReference type="SUPFAM" id="SSF51182">
    <property type="entry name" value="RmlC-like cupins"/>
    <property type="match status" value="1"/>
</dbReference>
<dbReference type="Gene3D" id="2.60.120.10">
    <property type="entry name" value="Jelly Rolls"/>
    <property type="match status" value="2"/>
</dbReference>
<evidence type="ECO:0000313" key="9">
    <source>
        <dbReference type="EMBL" id="SFL53182.1"/>
    </source>
</evidence>
<dbReference type="InterPro" id="IPR049071">
    <property type="entry name" value="MPI_cupin_dom"/>
</dbReference>
<organism evidence="9 10">
    <name type="scientific">Pelosinus propionicus DSM 13327</name>
    <dbReference type="NCBI Taxonomy" id="1123291"/>
    <lineage>
        <taxon>Bacteria</taxon>
        <taxon>Bacillati</taxon>
        <taxon>Bacillota</taxon>
        <taxon>Negativicutes</taxon>
        <taxon>Selenomonadales</taxon>
        <taxon>Sporomusaceae</taxon>
        <taxon>Pelosinus</taxon>
    </lineage>
</organism>
<evidence type="ECO:0000256" key="6">
    <source>
        <dbReference type="PIRSR" id="PIRSR036894-2"/>
    </source>
</evidence>
<evidence type="ECO:0000256" key="4">
    <source>
        <dbReference type="ARBA" id="ARBA00030762"/>
    </source>
</evidence>
<keyword evidence="10" id="KW-1185">Reference proteome</keyword>
<feature type="active site" evidence="6">
    <location>
        <position position="194"/>
    </location>
</feature>
<comment type="cofactor">
    <cofactor evidence="5">
        <name>Zn(2+)</name>
        <dbReference type="ChEBI" id="CHEBI:29105"/>
    </cofactor>
    <text evidence="5">Binds 1 zinc ion per subunit.</text>
</comment>
<evidence type="ECO:0000259" key="7">
    <source>
        <dbReference type="Pfam" id="PF20511"/>
    </source>
</evidence>
<feature type="binding site" evidence="5">
    <location>
        <position position="99"/>
    </location>
    <ligand>
        <name>Zn(2+)</name>
        <dbReference type="ChEBI" id="CHEBI:29105"/>
    </ligand>
</feature>
<feature type="binding site" evidence="5">
    <location>
        <position position="116"/>
    </location>
    <ligand>
        <name>Zn(2+)</name>
        <dbReference type="ChEBI" id="CHEBI:29105"/>
    </ligand>
</feature>
<sequence>MYPLKFAPVYQERLWGSTNLKKIFGREFTSDHIGESWDVSCHSNGMSIVENGYLAGKSLNQLMIEYRDNLMGKTFAEGESFPLLVKILDANDNLSIQVHPDDEYAQKVEGEAGKTEAWYVVYAKEDAHIIYGLESHITKEVFIEAVERNQVCSVIKKVPVKAGDMIYVPSGTVHALLEGVMVYEIQQNSDTTYRIYDYDRVTKEGKLRELHIDKALDVINFAEQPSCVFTDNRIACQYFSVEKLFVTDELQEETNGQFIIYCVIEGSGEVAYQSHQESLKPGDTVLMPACLENFTLRGNLRLLKIK</sequence>
<keyword evidence="1 5" id="KW-0479">Metal-binding</keyword>
<dbReference type="InterPro" id="IPR011051">
    <property type="entry name" value="RmlC_Cupin_sf"/>
</dbReference>
<dbReference type="GO" id="GO:0008270">
    <property type="term" value="F:zinc ion binding"/>
    <property type="evidence" value="ECO:0007669"/>
    <property type="project" value="InterPro"/>
</dbReference>
<evidence type="ECO:0000256" key="5">
    <source>
        <dbReference type="PIRSR" id="PIRSR036894-1"/>
    </source>
</evidence>
<dbReference type="InterPro" id="IPR051804">
    <property type="entry name" value="Carb_Metab_Reg_Kinase/Isom"/>
</dbReference>
<protein>
    <recommendedName>
        <fullName evidence="3">Phosphohexomutase</fullName>
    </recommendedName>
    <alternativeName>
        <fullName evidence="4">Phosphomannose isomerase</fullName>
    </alternativeName>
</protein>
<keyword evidence="9" id="KW-0413">Isomerase</keyword>
<dbReference type="PIRSF" id="PIRSF036894">
    <property type="entry name" value="PMI_Firm_short"/>
    <property type="match status" value="1"/>
</dbReference>
<dbReference type="GO" id="GO:0005975">
    <property type="term" value="P:carbohydrate metabolic process"/>
    <property type="evidence" value="ECO:0007669"/>
    <property type="project" value="InterPro"/>
</dbReference>
<evidence type="ECO:0000256" key="3">
    <source>
        <dbReference type="ARBA" id="ARBA00029741"/>
    </source>
</evidence>